<evidence type="ECO:0000256" key="1">
    <source>
        <dbReference type="ARBA" id="ARBA00008954"/>
    </source>
</evidence>
<dbReference type="GO" id="GO:0005739">
    <property type="term" value="C:mitochondrion"/>
    <property type="evidence" value="ECO:0007669"/>
    <property type="project" value="TreeGrafter"/>
</dbReference>
<protein>
    <submittedName>
        <fullName evidence="2">Uncharacterized protein</fullName>
    </submittedName>
</protein>
<dbReference type="Gene3D" id="3.90.1150.10">
    <property type="entry name" value="Aspartate Aminotransferase, domain 1"/>
    <property type="match status" value="1"/>
</dbReference>
<gene>
    <name evidence="2" type="ORF">PSALAMII_LOCUS2925</name>
</gene>
<dbReference type="Proteomes" id="UP001152592">
    <property type="component" value="Unassembled WGS sequence"/>
</dbReference>
<reference evidence="2" key="1">
    <citation type="submission" date="2021-07" db="EMBL/GenBank/DDBJ databases">
        <authorList>
            <person name="Branca A.L. A."/>
        </authorList>
    </citation>
    <scope>NUCLEOTIDE SEQUENCE</scope>
</reference>
<evidence type="ECO:0000313" key="3">
    <source>
        <dbReference type="Proteomes" id="UP001152592"/>
    </source>
</evidence>
<dbReference type="OrthoDB" id="440325at2759"/>
<dbReference type="PANTHER" id="PTHR45688:SF13">
    <property type="entry name" value="ALANINE--GLYOXYLATE AMINOTRANSFERASE 2-LIKE"/>
    <property type="match status" value="1"/>
</dbReference>
<accession>A0A9W4IUG3</accession>
<dbReference type="InterPro" id="IPR015424">
    <property type="entry name" value="PyrdxlP-dep_Trfase"/>
</dbReference>
<organism evidence="2 3">
    <name type="scientific">Penicillium salamii</name>
    <dbReference type="NCBI Taxonomy" id="1612424"/>
    <lineage>
        <taxon>Eukaryota</taxon>
        <taxon>Fungi</taxon>
        <taxon>Dikarya</taxon>
        <taxon>Ascomycota</taxon>
        <taxon>Pezizomycotina</taxon>
        <taxon>Eurotiomycetes</taxon>
        <taxon>Eurotiomycetidae</taxon>
        <taxon>Eurotiales</taxon>
        <taxon>Aspergillaceae</taxon>
        <taxon>Penicillium</taxon>
    </lineage>
</organism>
<dbReference type="InterPro" id="IPR015422">
    <property type="entry name" value="PyrdxlP-dep_Trfase_small"/>
</dbReference>
<dbReference type="AlphaFoldDB" id="A0A9W4IUG3"/>
<comment type="similarity">
    <text evidence="1">Belongs to the class-III pyridoxal-phosphate-dependent aminotransferase family.</text>
</comment>
<evidence type="ECO:0000313" key="2">
    <source>
        <dbReference type="EMBL" id="CAG8346388.1"/>
    </source>
</evidence>
<dbReference type="SUPFAM" id="SSF53383">
    <property type="entry name" value="PLP-dependent transferases"/>
    <property type="match status" value="1"/>
</dbReference>
<name>A0A9W4IUG3_9EURO</name>
<dbReference type="PANTHER" id="PTHR45688">
    <property type="match status" value="1"/>
</dbReference>
<sequence length="107" mass="11781">MDLDELRAKSSRYLLNYGTLFNKEVIGASKGLWVYTASGNGLPLSAVTMNAEIERVCPKRVYCFYTTQGNDPLPAAVGDKVLEIVVRNGLVAQLHVMGQILHDRLNA</sequence>
<dbReference type="EMBL" id="CAJVPD010000122">
    <property type="protein sequence ID" value="CAG8346388.1"/>
    <property type="molecule type" value="Genomic_DNA"/>
</dbReference>
<proteinExistence type="inferred from homology"/>
<comment type="caution">
    <text evidence="2">The sequence shown here is derived from an EMBL/GenBank/DDBJ whole genome shotgun (WGS) entry which is preliminary data.</text>
</comment>